<protein>
    <submittedName>
        <fullName evidence="4">Uncharacterized protein</fullName>
    </submittedName>
</protein>
<keyword evidence="1" id="KW-1133">Transmembrane helix</keyword>
<dbReference type="EMBL" id="CAJNOM010000874">
    <property type="protein sequence ID" value="CAF1573997.1"/>
    <property type="molecule type" value="Genomic_DNA"/>
</dbReference>
<accession>A0A815YTD9</accession>
<dbReference type="OrthoDB" id="10038530at2759"/>
<evidence type="ECO:0000256" key="1">
    <source>
        <dbReference type="SAM" id="Phobius"/>
    </source>
</evidence>
<comment type="caution">
    <text evidence="4">The sequence shown here is derived from an EMBL/GenBank/DDBJ whole genome shotgun (WGS) entry which is preliminary data.</text>
</comment>
<evidence type="ECO:0000313" key="3">
    <source>
        <dbReference type="EMBL" id="CAF0872251.1"/>
    </source>
</evidence>
<dbReference type="AlphaFoldDB" id="A0A815YTD9"/>
<keyword evidence="2" id="KW-0732">Signal</keyword>
<dbReference type="Proteomes" id="UP000663877">
    <property type="component" value="Unassembled WGS sequence"/>
</dbReference>
<dbReference type="Proteomes" id="UP000663832">
    <property type="component" value="Unassembled WGS sequence"/>
</dbReference>
<evidence type="ECO:0000256" key="2">
    <source>
        <dbReference type="SAM" id="SignalP"/>
    </source>
</evidence>
<evidence type="ECO:0000313" key="5">
    <source>
        <dbReference type="Proteomes" id="UP000663832"/>
    </source>
</evidence>
<evidence type="ECO:0000313" key="4">
    <source>
        <dbReference type="EMBL" id="CAF1573997.1"/>
    </source>
</evidence>
<organism evidence="4 5">
    <name type="scientific">Adineta steineri</name>
    <dbReference type="NCBI Taxonomy" id="433720"/>
    <lineage>
        <taxon>Eukaryota</taxon>
        <taxon>Metazoa</taxon>
        <taxon>Spiralia</taxon>
        <taxon>Gnathifera</taxon>
        <taxon>Rotifera</taxon>
        <taxon>Eurotatoria</taxon>
        <taxon>Bdelloidea</taxon>
        <taxon>Adinetida</taxon>
        <taxon>Adinetidae</taxon>
        <taxon>Adineta</taxon>
    </lineage>
</organism>
<name>A0A815YTD9_9BILA</name>
<reference evidence="4" key="1">
    <citation type="submission" date="2021-02" db="EMBL/GenBank/DDBJ databases">
        <authorList>
            <person name="Nowell W R."/>
        </authorList>
    </citation>
    <scope>NUCLEOTIDE SEQUENCE</scope>
</reference>
<keyword evidence="5" id="KW-1185">Reference proteome</keyword>
<feature type="signal peptide" evidence="2">
    <location>
        <begin position="1"/>
        <end position="22"/>
    </location>
</feature>
<feature type="transmembrane region" description="Helical" evidence="1">
    <location>
        <begin position="185"/>
        <end position="205"/>
    </location>
</feature>
<dbReference type="EMBL" id="CAJNOI010000028">
    <property type="protein sequence ID" value="CAF0872251.1"/>
    <property type="molecule type" value="Genomic_DNA"/>
</dbReference>
<keyword evidence="1" id="KW-0812">Transmembrane</keyword>
<proteinExistence type="predicted"/>
<feature type="chain" id="PRO_5035608312" evidence="2">
    <location>
        <begin position="23"/>
        <end position="208"/>
    </location>
</feature>
<sequence>MDRLLLTILSIFLIYFVGNVDGIRCYNCLQDCSDPFNKTNTNANSITSLSGWCMKLKTSRKHDFVFTRTSAPFGICNENKCKTSHHDGVSIINSDRCACCFPNQSHNCQTPAIDLPCNECTSDFCAQHVKGCQGFPACKAECMSSSSSTTTMPSPSSTMTTSSSTFTTTVPIKSSTFNGGSMNQYGLFIISIHLTLLTLINFFYIEIQ</sequence>
<gene>
    <name evidence="3" type="ORF">BJG266_LOCUS8965</name>
    <name evidence="4" type="ORF">QVE165_LOCUS49164</name>
</gene>
<keyword evidence="1" id="KW-0472">Membrane</keyword>